<evidence type="ECO:0000313" key="2">
    <source>
        <dbReference type="Proteomes" id="UP000001822"/>
    </source>
</evidence>
<keyword evidence="2" id="KW-1185">Reference proteome</keyword>
<dbReference type="AlphaFoldDB" id="A0A6N4SNN4"/>
<reference evidence="1 2" key="1">
    <citation type="journal article" date="2007" name="Appl. Environ. Microbiol.">
        <title>Genome sequence of the cellulolytic gliding bacterium Cytophaga hutchinsonii.</title>
        <authorList>
            <person name="Xie G."/>
            <person name="Bruce D.C."/>
            <person name="Challacombe J.F."/>
            <person name="Chertkov O."/>
            <person name="Detter J.C."/>
            <person name="Gilna P."/>
            <person name="Han C.S."/>
            <person name="Lucas S."/>
            <person name="Misra M."/>
            <person name="Myers G.L."/>
            <person name="Richardson P."/>
            <person name="Tapia R."/>
            <person name="Thayer N."/>
            <person name="Thompson L.S."/>
            <person name="Brettin T.S."/>
            <person name="Henrissat B."/>
            <person name="Wilson D.B."/>
            <person name="McBride M.J."/>
        </authorList>
    </citation>
    <scope>NUCLEOTIDE SEQUENCE [LARGE SCALE GENOMIC DNA]</scope>
    <source>
        <strain evidence="2">ATCC 33406 / DSM 1761 / CIP 103989 / NBRC 15051 / NCIMB 9469 / D465</strain>
    </source>
</reference>
<dbReference type="KEGG" id="chu:CHU_0621"/>
<proteinExistence type="predicted"/>
<dbReference type="EMBL" id="CP000383">
    <property type="protein sequence ID" value="ABG57908.1"/>
    <property type="molecule type" value="Genomic_DNA"/>
</dbReference>
<dbReference type="RefSeq" id="WP_011584024.1">
    <property type="nucleotide sequence ID" value="NC_008255.1"/>
</dbReference>
<evidence type="ECO:0000313" key="1">
    <source>
        <dbReference type="EMBL" id="ABG57908.1"/>
    </source>
</evidence>
<protein>
    <submittedName>
        <fullName evidence="1">Uncharacterized protein</fullName>
    </submittedName>
</protein>
<name>A0A6N4SNN4_CYTH3</name>
<sequence length="90" mass="10314">MPAPYLNHSACEKLKTVVDGVMATQFDAQDDLRITYNTNQINPDTCRAILNGNYYKLHYLNVVCIVENLTVTRMIHIYTDLSSKIYNSQI</sequence>
<accession>A0A6N4SNN4</accession>
<gene>
    <name evidence="1" type="ordered locus">CHU_0621</name>
</gene>
<dbReference type="Proteomes" id="UP000001822">
    <property type="component" value="Chromosome"/>
</dbReference>
<organism evidence="1 2">
    <name type="scientific">Cytophaga hutchinsonii (strain ATCC 33406 / DSM 1761 / CIP 103989 / NBRC 15051 / NCIMB 9469 / D465)</name>
    <dbReference type="NCBI Taxonomy" id="269798"/>
    <lineage>
        <taxon>Bacteria</taxon>
        <taxon>Pseudomonadati</taxon>
        <taxon>Bacteroidota</taxon>
        <taxon>Cytophagia</taxon>
        <taxon>Cytophagales</taxon>
        <taxon>Cytophagaceae</taxon>
        <taxon>Cytophaga</taxon>
    </lineage>
</organism>